<dbReference type="EMBL" id="JAVRJZ010000006">
    <property type="protein sequence ID" value="KAK2721354.1"/>
    <property type="molecule type" value="Genomic_DNA"/>
</dbReference>
<evidence type="ECO:0000256" key="1">
    <source>
        <dbReference type="ARBA" id="ARBA00004613"/>
    </source>
</evidence>
<feature type="domain" description="Lipase" evidence="5">
    <location>
        <begin position="181"/>
        <end position="251"/>
    </location>
</feature>
<organism evidence="6 7">
    <name type="scientific">Artemia franciscana</name>
    <name type="common">Brine shrimp</name>
    <name type="synonym">Artemia sanfranciscana</name>
    <dbReference type="NCBI Taxonomy" id="6661"/>
    <lineage>
        <taxon>Eukaryota</taxon>
        <taxon>Metazoa</taxon>
        <taxon>Ecdysozoa</taxon>
        <taxon>Arthropoda</taxon>
        <taxon>Crustacea</taxon>
        <taxon>Branchiopoda</taxon>
        <taxon>Anostraca</taxon>
        <taxon>Artemiidae</taxon>
        <taxon>Artemia</taxon>
    </lineage>
</organism>
<dbReference type="Proteomes" id="UP001187531">
    <property type="component" value="Unassembled WGS sequence"/>
</dbReference>
<comment type="subcellular location">
    <subcellularLocation>
        <location evidence="1">Secreted</location>
    </subcellularLocation>
</comment>
<dbReference type="InterPro" id="IPR029058">
    <property type="entry name" value="AB_hydrolase_fold"/>
</dbReference>
<accession>A0AA88I4A0</accession>
<comment type="similarity">
    <text evidence="2 4">Belongs to the AB hydrolase superfamily. Lipase family.</text>
</comment>
<evidence type="ECO:0000256" key="3">
    <source>
        <dbReference type="ARBA" id="ARBA00022525"/>
    </source>
</evidence>
<comment type="caution">
    <text evidence="6">The sequence shown here is derived from an EMBL/GenBank/DDBJ whole genome shotgun (WGS) entry which is preliminary data.</text>
</comment>
<dbReference type="AlphaFoldDB" id="A0AA88I4A0"/>
<dbReference type="InterPro" id="IPR000734">
    <property type="entry name" value="TAG_lipase"/>
</dbReference>
<evidence type="ECO:0000313" key="6">
    <source>
        <dbReference type="EMBL" id="KAK2721354.1"/>
    </source>
</evidence>
<dbReference type="Pfam" id="PF00151">
    <property type="entry name" value="Lipase"/>
    <property type="match status" value="2"/>
</dbReference>
<dbReference type="GO" id="GO:0005615">
    <property type="term" value="C:extracellular space"/>
    <property type="evidence" value="ECO:0007669"/>
    <property type="project" value="TreeGrafter"/>
</dbReference>
<dbReference type="PANTHER" id="PTHR11610:SF173">
    <property type="entry name" value="LIPASE DOMAIN-CONTAINING PROTEIN-RELATED"/>
    <property type="match status" value="1"/>
</dbReference>
<keyword evidence="7" id="KW-1185">Reference proteome</keyword>
<sequence>MYPQHNYGYTNMKATQQYVAQIQNQAKRALRYVPDVGYIVADFIRYLVQLQNVDFSSIHLIGHSLGAHVAGVASATVRSYNIPGVGFNNISRITDINGEWSLSKSPSVSVSVLVTNEFQRLDTSMQYKKFGVLLPGRFQLLDCSYYGALQERKLDLENLWHHVLHCGGISRFHARIPLAQKLMALDPAVLLVSFKPEEKRLTSDDAAFIDVIHSNGMYSRYYPSLGMYASVGHADFYPNGGAIQPGCKKQYPILPSNGKCDNNRKASMGIRTLPGWAIPDPANARVPSASLRVPFLRVFSKTQMLL</sequence>
<protein>
    <recommendedName>
        <fullName evidence="5">Lipase domain-containing protein</fullName>
    </recommendedName>
</protein>
<evidence type="ECO:0000313" key="7">
    <source>
        <dbReference type="Proteomes" id="UP001187531"/>
    </source>
</evidence>
<dbReference type="SUPFAM" id="SSF53474">
    <property type="entry name" value="alpha/beta-Hydrolases"/>
    <property type="match status" value="1"/>
</dbReference>
<reference evidence="6" key="1">
    <citation type="submission" date="2023-07" db="EMBL/GenBank/DDBJ databases">
        <title>Chromosome-level genome assembly of Artemia franciscana.</title>
        <authorList>
            <person name="Jo E."/>
        </authorList>
    </citation>
    <scope>NUCLEOTIDE SEQUENCE</scope>
    <source>
        <tissue evidence="6">Whole body</tissue>
    </source>
</reference>
<dbReference type="PANTHER" id="PTHR11610">
    <property type="entry name" value="LIPASE"/>
    <property type="match status" value="1"/>
</dbReference>
<evidence type="ECO:0000259" key="5">
    <source>
        <dbReference type="Pfam" id="PF00151"/>
    </source>
</evidence>
<dbReference type="GO" id="GO:0016298">
    <property type="term" value="F:lipase activity"/>
    <property type="evidence" value="ECO:0007669"/>
    <property type="project" value="InterPro"/>
</dbReference>
<dbReference type="Gene3D" id="3.40.50.1820">
    <property type="entry name" value="alpha/beta hydrolase"/>
    <property type="match status" value="1"/>
</dbReference>
<evidence type="ECO:0000256" key="2">
    <source>
        <dbReference type="ARBA" id="ARBA00010701"/>
    </source>
</evidence>
<proteinExistence type="inferred from homology"/>
<dbReference type="GO" id="GO:0016042">
    <property type="term" value="P:lipid catabolic process"/>
    <property type="evidence" value="ECO:0007669"/>
    <property type="project" value="TreeGrafter"/>
</dbReference>
<gene>
    <name evidence="6" type="ORF">QYM36_003585</name>
</gene>
<feature type="domain" description="Lipase" evidence="5">
    <location>
        <begin position="17"/>
        <end position="94"/>
    </location>
</feature>
<dbReference type="InterPro" id="IPR013818">
    <property type="entry name" value="Lipase"/>
</dbReference>
<keyword evidence="3" id="KW-0964">Secreted</keyword>
<evidence type="ECO:0000256" key="4">
    <source>
        <dbReference type="RuleBase" id="RU004262"/>
    </source>
</evidence>
<name>A0AA88I4A0_ARTSF</name>